<sequence>MNPDEADAKVQLAVTRYRQAAEEAGAARADLLVAYADAVRAGRTPEELAADGPLGADEIRAGISAAR</sequence>
<organism evidence="1 2">
    <name type="scientific">Actinomadura parmotrematis</name>
    <dbReference type="NCBI Taxonomy" id="2864039"/>
    <lineage>
        <taxon>Bacteria</taxon>
        <taxon>Bacillati</taxon>
        <taxon>Actinomycetota</taxon>
        <taxon>Actinomycetes</taxon>
        <taxon>Streptosporangiales</taxon>
        <taxon>Thermomonosporaceae</taxon>
        <taxon>Actinomadura</taxon>
    </lineage>
</organism>
<gene>
    <name evidence="1" type="ORF">K1Y72_26335</name>
</gene>
<comment type="caution">
    <text evidence="1">The sequence shown here is derived from an EMBL/GenBank/DDBJ whole genome shotgun (WGS) entry which is preliminary data.</text>
</comment>
<evidence type="ECO:0000313" key="2">
    <source>
        <dbReference type="Proteomes" id="UP000774570"/>
    </source>
</evidence>
<proteinExistence type="predicted"/>
<dbReference type="Proteomes" id="UP000774570">
    <property type="component" value="Unassembled WGS sequence"/>
</dbReference>
<evidence type="ECO:0008006" key="3">
    <source>
        <dbReference type="Google" id="ProtNLM"/>
    </source>
</evidence>
<dbReference type="EMBL" id="JAIBOA010000019">
    <property type="protein sequence ID" value="MBW8485921.1"/>
    <property type="molecule type" value="Genomic_DNA"/>
</dbReference>
<reference evidence="1 2" key="1">
    <citation type="submission" date="2021-07" db="EMBL/GenBank/DDBJ databases">
        <title>Actinomadura sp. PM05-2 isolated from lichen.</title>
        <authorList>
            <person name="Somphong A."/>
            <person name="Phongsopitanun W."/>
            <person name="Tanasupawat S."/>
            <person name="Peongsungnone V."/>
        </authorList>
    </citation>
    <scope>NUCLEOTIDE SEQUENCE [LARGE SCALE GENOMIC DNA]</scope>
    <source>
        <strain evidence="1 2">PM05-2</strain>
    </source>
</reference>
<dbReference type="RefSeq" id="WP_220169158.1">
    <property type="nucleotide sequence ID" value="NZ_JAIBOA010000019.1"/>
</dbReference>
<evidence type="ECO:0000313" key="1">
    <source>
        <dbReference type="EMBL" id="MBW8485921.1"/>
    </source>
</evidence>
<protein>
    <recommendedName>
        <fullName evidence="3">Antitoxin VbhA domain-containing protein</fullName>
    </recommendedName>
</protein>
<keyword evidence="2" id="KW-1185">Reference proteome</keyword>
<accession>A0ABS7G089</accession>
<name>A0ABS7G089_9ACTN</name>